<organism evidence="1 2">
    <name type="scientific">Candidatus Staskawiczbacteria bacterium RIFCSPHIGHO2_01_FULL_39_25</name>
    <dbReference type="NCBI Taxonomy" id="1802202"/>
    <lineage>
        <taxon>Bacteria</taxon>
        <taxon>Candidatus Staskawicziibacteriota</taxon>
    </lineage>
</organism>
<gene>
    <name evidence="1" type="ORF">A2730_02730</name>
</gene>
<name>A0A1G2HQ74_9BACT</name>
<dbReference type="AlphaFoldDB" id="A0A1G2HQ74"/>
<evidence type="ECO:0000313" key="2">
    <source>
        <dbReference type="Proteomes" id="UP000176855"/>
    </source>
</evidence>
<comment type="caution">
    <text evidence="1">The sequence shown here is derived from an EMBL/GenBank/DDBJ whole genome shotgun (WGS) entry which is preliminary data.</text>
</comment>
<reference evidence="1 2" key="1">
    <citation type="journal article" date="2016" name="Nat. Commun.">
        <title>Thousands of microbial genomes shed light on interconnected biogeochemical processes in an aquifer system.</title>
        <authorList>
            <person name="Anantharaman K."/>
            <person name="Brown C.T."/>
            <person name="Hug L.A."/>
            <person name="Sharon I."/>
            <person name="Castelle C.J."/>
            <person name="Probst A.J."/>
            <person name="Thomas B.C."/>
            <person name="Singh A."/>
            <person name="Wilkins M.J."/>
            <person name="Karaoz U."/>
            <person name="Brodie E.L."/>
            <person name="Williams K.H."/>
            <person name="Hubbard S.S."/>
            <person name="Banfield J.F."/>
        </authorList>
    </citation>
    <scope>NUCLEOTIDE SEQUENCE [LARGE SCALE GENOMIC DNA]</scope>
</reference>
<dbReference type="EMBL" id="MHOO01000004">
    <property type="protein sequence ID" value="OGZ64585.1"/>
    <property type="molecule type" value="Genomic_DNA"/>
</dbReference>
<proteinExistence type="predicted"/>
<evidence type="ECO:0000313" key="1">
    <source>
        <dbReference type="EMBL" id="OGZ64585.1"/>
    </source>
</evidence>
<sequence>MLFECYIEGSGVPFLSQGRDVRQARMKAKWFLEYYGLPTENLHLKRFKRCRRNSLKKNKFFNNYLQMQD</sequence>
<dbReference type="Proteomes" id="UP000176855">
    <property type="component" value="Unassembled WGS sequence"/>
</dbReference>
<protein>
    <submittedName>
        <fullName evidence="1">Uncharacterized protein</fullName>
    </submittedName>
</protein>
<accession>A0A1G2HQ74</accession>